<evidence type="ECO:0000313" key="1">
    <source>
        <dbReference type="EMBL" id="KUM50559.1"/>
    </source>
</evidence>
<accession>A0A101M454</accession>
<dbReference type="AlphaFoldDB" id="A0A101M454"/>
<comment type="caution">
    <text evidence="1">The sequence shown here is derived from an EMBL/GenBank/DDBJ whole genome shotgun (WGS) entry which is preliminary data.</text>
</comment>
<gene>
    <name evidence="1" type="ORF">ABT39_MTgene403</name>
</gene>
<organism evidence="1">
    <name type="scientific">Picea glauca</name>
    <name type="common">White spruce</name>
    <name type="synonym">Pinus glauca</name>
    <dbReference type="NCBI Taxonomy" id="3330"/>
    <lineage>
        <taxon>Eukaryota</taxon>
        <taxon>Viridiplantae</taxon>
        <taxon>Streptophyta</taxon>
        <taxon>Embryophyta</taxon>
        <taxon>Tracheophyta</taxon>
        <taxon>Spermatophyta</taxon>
        <taxon>Pinopsida</taxon>
        <taxon>Pinidae</taxon>
        <taxon>Conifers I</taxon>
        <taxon>Pinales</taxon>
        <taxon>Pinaceae</taxon>
        <taxon>Picea</taxon>
    </lineage>
</organism>
<name>A0A101M454_PICGL</name>
<dbReference type="EMBL" id="LKAM01000001">
    <property type="protein sequence ID" value="KUM50559.1"/>
    <property type="molecule type" value="Genomic_DNA"/>
</dbReference>
<proteinExistence type="predicted"/>
<geneLocation type="mitochondrion" evidence="1"/>
<reference evidence="1" key="1">
    <citation type="journal article" date="2015" name="Genome Biol. Evol.">
        <title>Organellar Genomes of White Spruce (Picea glauca): Assembly and Annotation.</title>
        <authorList>
            <person name="Jackman S.D."/>
            <person name="Warren R.L."/>
            <person name="Gibb E.A."/>
            <person name="Vandervalk B.P."/>
            <person name="Mohamadi H."/>
            <person name="Chu J."/>
            <person name="Raymond A."/>
            <person name="Pleasance S."/>
            <person name="Coope R."/>
            <person name="Wildung M.R."/>
            <person name="Ritland C.E."/>
            <person name="Bousquet J."/>
            <person name="Jones S.J."/>
            <person name="Bohlmann J."/>
            <person name="Birol I."/>
        </authorList>
    </citation>
    <scope>NUCLEOTIDE SEQUENCE [LARGE SCALE GENOMIC DNA]</scope>
    <source>
        <tissue evidence="1">Flushing bud</tissue>
    </source>
</reference>
<keyword evidence="1" id="KW-0496">Mitochondrion</keyword>
<sequence length="130" mass="15105">MLLIYQWLPQLALKRVLLLGQQNLLRGLNIDFKLVVLNRVYARLIHFPRPVQQERRRGCLGDYTCIYRTFGYIGGLFPSGSSFFPASRVILHDGRSGRSRSRFLSFHAQSSQVEQGVLRTFDPIHKPYMH</sequence>
<protein>
    <submittedName>
        <fullName evidence="1">Uncharacterized protein</fullName>
    </submittedName>
</protein>